<reference evidence="2 3" key="1">
    <citation type="journal article" date="2018" name="Mol. Plant">
        <title>The genome of Artemisia annua provides insight into the evolution of Asteraceae family and artemisinin biosynthesis.</title>
        <authorList>
            <person name="Shen Q."/>
            <person name="Zhang L."/>
            <person name="Liao Z."/>
            <person name="Wang S."/>
            <person name="Yan T."/>
            <person name="Shi P."/>
            <person name="Liu M."/>
            <person name="Fu X."/>
            <person name="Pan Q."/>
            <person name="Wang Y."/>
            <person name="Lv Z."/>
            <person name="Lu X."/>
            <person name="Zhang F."/>
            <person name="Jiang W."/>
            <person name="Ma Y."/>
            <person name="Chen M."/>
            <person name="Hao X."/>
            <person name="Li L."/>
            <person name="Tang Y."/>
            <person name="Lv G."/>
            <person name="Zhou Y."/>
            <person name="Sun X."/>
            <person name="Brodelius P.E."/>
            <person name="Rose J.K.C."/>
            <person name="Tang K."/>
        </authorList>
    </citation>
    <scope>NUCLEOTIDE SEQUENCE [LARGE SCALE GENOMIC DNA]</scope>
    <source>
        <strain evidence="3">cv. Huhao1</strain>
        <tissue evidence="2">Leaf</tissue>
    </source>
</reference>
<dbReference type="OrthoDB" id="642536at2759"/>
<keyword evidence="3" id="KW-1185">Reference proteome</keyword>
<feature type="domain" description="KIB1-4 beta-propeller" evidence="1">
    <location>
        <begin position="99"/>
        <end position="289"/>
    </location>
</feature>
<dbReference type="EMBL" id="PKPP01002872">
    <property type="protein sequence ID" value="PWA72622.1"/>
    <property type="molecule type" value="Genomic_DNA"/>
</dbReference>
<dbReference type="Proteomes" id="UP000245207">
    <property type="component" value="Unassembled WGS sequence"/>
</dbReference>
<dbReference type="InterPro" id="IPR005174">
    <property type="entry name" value="KIB1-4_b-propeller"/>
</dbReference>
<sequence length="291" mass="33768">MDWSFMLPELLNVIAHKHIVFYEDYHSFAGVCKSWHTAALQAAKANGRASHLPSLIFSEKIEDEDFPEFHISKEITHTMRLPMAALTSKSNGPPSRLPSLLLSHHNKKDKEFRELFLLSNQSIRKIRLPEAYGKLYLSSCGWLLTVGIRKLVFLAPLSLVVVLWGCSRKLGFCRIGDNKWTTVQEGWSRPILDITYYNGRLYCFDYNHHVRSCDVNGEDPTKTVVVSRMPEDVYNEFLYGAYILGLDDNERKRLLVVIKEGMYDNIEDKSIFETYKAKRFQIFEYDLQTEK</sequence>
<accession>A0A2U1NGI0</accession>
<organism evidence="2 3">
    <name type="scientific">Artemisia annua</name>
    <name type="common">Sweet wormwood</name>
    <dbReference type="NCBI Taxonomy" id="35608"/>
    <lineage>
        <taxon>Eukaryota</taxon>
        <taxon>Viridiplantae</taxon>
        <taxon>Streptophyta</taxon>
        <taxon>Embryophyta</taxon>
        <taxon>Tracheophyta</taxon>
        <taxon>Spermatophyta</taxon>
        <taxon>Magnoliopsida</taxon>
        <taxon>eudicotyledons</taxon>
        <taxon>Gunneridae</taxon>
        <taxon>Pentapetalae</taxon>
        <taxon>asterids</taxon>
        <taxon>campanulids</taxon>
        <taxon>Asterales</taxon>
        <taxon>Asteraceae</taxon>
        <taxon>Asteroideae</taxon>
        <taxon>Anthemideae</taxon>
        <taxon>Artemisiinae</taxon>
        <taxon>Artemisia</taxon>
    </lineage>
</organism>
<evidence type="ECO:0000259" key="1">
    <source>
        <dbReference type="Pfam" id="PF03478"/>
    </source>
</evidence>
<evidence type="ECO:0000313" key="2">
    <source>
        <dbReference type="EMBL" id="PWA72622.1"/>
    </source>
</evidence>
<dbReference type="PANTHER" id="PTHR44259">
    <property type="entry name" value="OS07G0183000 PROTEIN-RELATED"/>
    <property type="match status" value="1"/>
</dbReference>
<dbReference type="PANTHER" id="PTHR44259:SF108">
    <property type="entry name" value="F-BOX PROTEIN SKIP23-LIKE"/>
    <property type="match status" value="1"/>
</dbReference>
<gene>
    <name evidence="2" type="ORF">CTI12_AA267340</name>
</gene>
<dbReference type="InterPro" id="IPR050942">
    <property type="entry name" value="F-box_BR-signaling"/>
</dbReference>
<dbReference type="Pfam" id="PF03478">
    <property type="entry name" value="Beta-prop_KIB1-4"/>
    <property type="match status" value="1"/>
</dbReference>
<proteinExistence type="predicted"/>
<dbReference type="AlphaFoldDB" id="A0A2U1NGI0"/>
<name>A0A2U1NGI0_ARTAN</name>
<protein>
    <recommendedName>
        <fullName evidence="1">KIB1-4 beta-propeller domain-containing protein</fullName>
    </recommendedName>
</protein>
<evidence type="ECO:0000313" key="3">
    <source>
        <dbReference type="Proteomes" id="UP000245207"/>
    </source>
</evidence>
<comment type="caution">
    <text evidence="2">The sequence shown here is derived from an EMBL/GenBank/DDBJ whole genome shotgun (WGS) entry which is preliminary data.</text>
</comment>